<dbReference type="EMBL" id="CABPRJ010000484">
    <property type="protein sequence ID" value="VVC28863.1"/>
    <property type="molecule type" value="Genomic_DNA"/>
</dbReference>
<dbReference type="GO" id="GO:0005737">
    <property type="term" value="C:cytoplasm"/>
    <property type="evidence" value="ECO:0007669"/>
    <property type="project" value="TreeGrafter"/>
</dbReference>
<reference evidence="3 4" key="1">
    <citation type="submission" date="2019-08" db="EMBL/GenBank/DDBJ databases">
        <authorList>
            <person name="Alioto T."/>
            <person name="Alioto T."/>
            <person name="Gomez Garrido J."/>
        </authorList>
    </citation>
    <scope>NUCLEOTIDE SEQUENCE [LARGE SCALE GENOMIC DNA]</scope>
</reference>
<evidence type="ECO:0000313" key="4">
    <source>
        <dbReference type="Proteomes" id="UP000325440"/>
    </source>
</evidence>
<evidence type="ECO:0000313" key="3">
    <source>
        <dbReference type="EMBL" id="VVC28863.1"/>
    </source>
</evidence>
<evidence type="ECO:0000256" key="1">
    <source>
        <dbReference type="SAM" id="MobiDB-lite"/>
    </source>
</evidence>
<dbReference type="Pfam" id="PF03399">
    <property type="entry name" value="SAC3_GANP"/>
    <property type="match status" value="1"/>
</dbReference>
<feature type="compositionally biased region" description="Acidic residues" evidence="1">
    <location>
        <begin position="465"/>
        <end position="506"/>
    </location>
</feature>
<dbReference type="InterPro" id="IPR045107">
    <property type="entry name" value="SAC3/GANP/THP3"/>
</dbReference>
<organism evidence="3 4">
    <name type="scientific">Cinara cedri</name>
    <dbReference type="NCBI Taxonomy" id="506608"/>
    <lineage>
        <taxon>Eukaryota</taxon>
        <taxon>Metazoa</taxon>
        <taxon>Ecdysozoa</taxon>
        <taxon>Arthropoda</taxon>
        <taxon>Hexapoda</taxon>
        <taxon>Insecta</taxon>
        <taxon>Pterygota</taxon>
        <taxon>Neoptera</taxon>
        <taxon>Paraneoptera</taxon>
        <taxon>Hemiptera</taxon>
        <taxon>Sternorrhyncha</taxon>
        <taxon>Aphidomorpha</taxon>
        <taxon>Aphidoidea</taxon>
        <taxon>Aphididae</taxon>
        <taxon>Lachninae</taxon>
        <taxon>Cinara</taxon>
    </lineage>
</organism>
<dbReference type="GO" id="GO:0006406">
    <property type="term" value="P:mRNA export from nucleus"/>
    <property type="evidence" value="ECO:0007669"/>
    <property type="project" value="TreeGrafter"/>
</dbReference>
<feature type="region of interest" description="Disordered" evidence="1">
    <location>
        <begin position="460"/>
        <end position="511"/>
    </location>
</feature>
<dbReference type="GO" id="GO:0070390">
    <property type="term" value="C:transcription export complex 2"/>
    <property type="evidence" value="ECO:0007669"/>
    <property type="project" value="TreeGrafter"/>
</dbReference>
<feature type="region of interest" description="Disordered" evidence="1">
    <location>
        <begin position="523"/>
        <end position="542"/>
    </location>
</feature>
<gene>
    <name evidence="3" type="ORF">CINCED_3A008841</name>
</gene>
<sequence length="1205" mass="140678">MDNGKLNNANMRLKRTSDEEEPPSKHQRLFLQNNDQQHCVFDDCEFENSEINEQNYDKISAMTINKKLQVLEVRDRLSRISSTKQSKIINVDDIKPMKGTCLDMCPEKERLMRIHSNMVSQFECKTIDSKLEPVFELMVKQYARSSADQANPLSHELRPTPVLVKTMKHMLKNIIYPIESKVEQDLLIWYDFCWDRLRAIRKDIVQQNLQNLNVVTILEQIGRFHIACYDLMLGYSGFDIKLNTENLNNCIQMLMPMYRELEEKCPNEPEFVSYELLMHLGNPQFHTTYDLLPIHIKQTPEVRFCIKAHTVYLHSGNCREFFRLLKSTTFMNCSILQRIIPSIRNNSIKMMNISFTTMKRIHKLDMKYIMEQLCFNDIKSAYKFCTDVQLNCTENYVELSRNVSIHIPEHKRQQQELFIVQKRQNLTTLISKTKYVSGDFIVGPVKSSFNSNGRFIGYSNYADNDNNDNDIDDNNNDDNDNDDNDDNDNDNNDNDDNDNNDNDENANNDIKNDDNKIITIINLKDGHSNSQEKMEIQPPPSTTIEKFSFENLSNLHSMTPAETPASTVSTFQFNLPKPPINHLVSQVQTPSSNFEIPEKMPKSFTFNATFVQSNLPSTVNSLVTCNSPSPLITYNYDLTKPSEDLIQPSLNMSSNINSEEKVQSEQLTKKQIKIDEKTNTNIGLAKIYFDKWQNNVNNRKSKCIEEVFAHSGLFNSECISSLSSSQSSEISFNYGENVIVVQEESDWVHRQYLLAEKYFYIWLKKVLRKRRKYEMEAAYGMPWSMFMLVHGTPKEILQSGRKKKIEERNKHLKTPINHPLSYNRTKEDDISFNIANIFVKNVLEANKAKLTGNKIFWKLAVNYGSWPEPYCIQDKVQAIIYGKMGFSNKQVQSIYTDYNMYFIKSVQSCSGLHDWKKSGLNASLIFTNTNKENMETLFKRLELILHSTPKAIPCVLIFSSSSNKDIIKDYESVLDAYRINDYINNYTIYIWDGPKTILEAIEFFSLNYVDHTPNMRTENLFYNLLNFAQSFYLKVRNLLPEDKPNIIIEKYNQYLDIYIGHLGRKNKEIRYLAPELIPYYTRNPEKFSIYHSNFNIKYFEELLNFGHLSLYKSWPPQNVDSLIEYIKNMCQVTNRRCWCLDILQMLQLNRKSDLEDCLLNANWYEIIEMWIQGALDKCSAKQDNFTVFYTGDPIAEVLKTVFPDC</sequence>
<keyword evidence="4" id="KW-1185">Reference proteome</keyword>
<feature type="domain" description="SAC3/GANP/THP3 conserved" evidence="2">
    <location>
        <begin position="104"/>
        <end position="393"/>
    </location>
</feature>
<dbReference type="InterPro" id="IPR005062">
    <property type="entry name" value="SAC3/GANP/THP3_conserved"/>
</dbReference>
<feature type="compositionally biased region" description="Basic and acidic residues" evidence="1">
    <location>
        <begin position="524"/>
        <end position="535"/>
    </location>
</feature>
<dbReference type="Gene3D" id="1.25.40.990">
    <property type="match status" value="1"/>
</dbReference>
<dbReference type="Proteomes" id="UP000325440">
    <property type="component" value="Unassembled WGS sequence"/>
</dbReference>
<dbReference type="AlphaFoldDB" id="A0A5E4MDF2"/>
<accession>A0A5E4MDF2</accession>
<dbReference type="PANTHER" id="PTHR12436:SF3">
    <property type="entry name" value="GERMINAL-CENTER ASSOCIATED NUCLEAR PROTEIN"/>
    <property type="match status" value="1"/>
</dbReference>
<protein>
    <submittedName>
        <fullName evidence="3">SAC3/GANP/THP3</fullName>
    </submittedName>
</protein>
<dbReference type="OrthoDB" id="21502at2759"/>
<dbReference type="PANTHER" id="PTHR12436">
    <property type="entry name" value="80 KDA MCM3-ASSOCIATED PROTEIN"/>
    <property type="match status" value="1"/>
</dbReference>
<name>A0A5E4MDF2_9HEMI</name>
<feature type="compositionally biased region" description="Polar residues" evidence="1">
    <location>
        <begin position="1"/>
        <end position="10"/>
    </location>
</feature>
<evidence type="ECO:0000259" key="2">
    <source>
        <dbReference type="Pfam" id="PF03399"/>
    </source>
</evidence>
<proteinExistence type="predicted"/>
<feature type="region of interest" description="Disordered" evidence="1">
    <location>
        <begin position="1"/>
        <end position="26"/>
    </location>
</feature>